<evidence type="ECO:0000259" key="3">
    <source>
        <dbReference type="Pfam" id="PF00881"/>
    </source>
</evidence>
<dbReference type="Proteomes" id="UP001321477">
    <property type="component" value="Chromosome"/>
</dbReference>
<sequence length="216" mass="23502">MRCNGLGRRSPSLGTTGRHPMTLIDVATRRVPTDAPLIAPLRERWSPRAYDPTADVSDETIRTLLEAARWAPSANNVQPWRFIVARRGTPAFSAIHDALVGFNQAWADSAAALIVNVAETVDESGAPRRWATYDLGQAVAYLSVQAQHDGLHTHQMGGFDPARLAEAFGLDERYEVVSVTALGMLGDASTLPEPLREREAAPRTRKPLDELVIAAA</sequence>
<dbReference type="PANTHER" id="PTHR43673:SF10">
    <property type="entry name" value="NADH DEHYDROGENASE_NAD(P)H NITROREDUCTASE XCC3605-RELATED"/>
    <property type="match status" value="1"/>
</dbReference>
<gene>
    <name evidence="4" type="ORF">GCM10025870_20500</name>
</gene>
<dbReference type="InterPro" id="IPR029479">
    <property type="entry name" value="Nitroreductase"/>
</dbReference>
<keyword evidence="2" id="KW-0560">Oxidoreductase</keyword>
<evidence type="ECO:0000313" key="5">
    <source>
        <dbReference type="Proteomes" id="UP001321477"/>
    </source>
</evidence>
<dbReference type="Pfam" id="PF00881">
    <property type="entry name" value="Nitroreductase"/>
    <property type="match status" value="1"/>
</dbReference>
<protein>
    <submittedName>
        <fullName evidence="4">Nitroreductase</fullName>
    </submittedName>
</protein>
<dbReference type="EMBL" id="AP027734">
    <property type="protein sequence ID" value="BDZ54977.1"/>
    <property type="molecule type" value="Genomic_DNA"/>
</dbReference>
<proteinExistence type="inferred from homology"/>
<dbReference type="Gene3D" id="3.40.109.10">
    <property type="entry name" value="NADH Oxidase"/>
    <property type="match status" value="1"/>
</dbReference>
<keyword evidence="5" id="KW-1185">Reference proteome</keyword>
<dbReference type="SUPFAM" id="SSF55469">
    <property type="entry name" value="FMN-dependent nitroreductase-like"/>
    <property type="match status" value="1"/>
</dbReference>
<evidence type="ECO:0000256" key="2">
    <source>
        <dbReference type="ARBA" id="ARBA00023002"/>
    </source>
</evidence>
<dbReference type="PANTHER" id="PTHR43673">
    <property type="entry name" value="NAD(P)H NITROREDUCTASE YDGI-RELATED"/>
    <property type="match status" value="1"/>
</dbReference>
<organism evidence="4 5">
    <name type="scientific">Agromyces marinus</name>
    <dbReference type="NCBI Taxonomy" id="1389020"/>
    <lineage>
        <taxon>Bacteria</taxon>
        <taxon>Bacillati</taxon>
        <taxon>Actinomycetota</taxon>
        <taxon>Actinomycetes</taxon>
        <taxon>Micrococcales</taxon>
        <taxon>Microbacteriaceae</taxon>
        <taxon>Agromyces</taxon>
    </lineage>
</organism>
<evidence type="ECO:0000256" key="1">
    <source>
        <dbReference type="ARBA" id="ARBA00007118"/>
    </source>
</evidence>
<dbReference type="CDD" id="cd02138">
    <property type="entry name" value="TdsD-like"/>
    <property type="match status" value="1"/>
</dbReference>
<name>A0ABM8H2L9_9MICO</name>
<feature type="domain" description="Nitroreductase" evidence="3">
    <location>
        <begin position="41"/>
        <end position="183"/>
    </location>
</feature>
<comment type="similarity">
    <text evidence="1">Belongs to the nitroreductase family.</text>
</comment>
<evidence type="ECO:0000313" key="4">
    <source>
        <dbReference type="EMBL" id="BDZ54977.1"/>
    </source>
</evidence>
<reference evidence="5" key="1">
    <citation type="journal article" date="2019" name="Int. J. Syst. Evol. Microbiol.">
        <title>The Global Catalogue of Microorganisms (GCM) 10K type strain sequencing project: providing services to taxonomists for standard genome sequencing and annotation.</title>
        <authorList>
            <consortium name="The Broad Institute Genomics Platform"/>
            <consortium name="The Broad Institute Genome Sequencing Center for Infectious Disease"/>
            <person name="Wu L."/>
            <person name="Ma J."/>
        </authorList>
    </citation>
    <scope>NUCLEOTIDE SEQUENCE [LARGE SCALE GENOMIC DNA]</scope>
    <source>
        <strain evidence="5">NBRC 109019</strain>
    </source>
</reference>
<dbReference type="InterPro" id="IPR000415">
    <property type="entry name" value="Nitroreductase-like"/>
</dbReference>
<accession>A0ABM8H2L9</accession>